<gene>
    <name evidence="10" type="ORF">ACHHYP_07703</name>
</gene>
<keyword evidence="5" id="KW-0406">Ion transport</keyword>
<evidence type="ECO:0000256" key="2">
    <source>
        <dbReference type="ARBA" id="ARBA00022448"/>
    </source>
</evidence>
<proteinExistence type="predicted"/>
<feature type="transmembrane region" description="Helical" evidence="8">
    <location>
        <begin position="130"/>
        <end position="149"/>
    </location>
</feature>
<evidence type="ECO:0000256" key="4">
    <source>
        <dbReference type="ARBA" id="ARBA00022989"/>
    </source>
</evidence>
<comment type="caution">
    <text evidence="10">The sequence shown here is derived from an EMBL/GenBank/DDBJ whole genome shotgun (WGS) entry which is preliminary data.</text>
</comment>
<feature type="domain" description="CASTOR/POLLUX/SYM8 ion channel conserved" evidence="9">
    <location>
        <begin position="366"/>
        <end position="464"/>
    </location>
</feature>
<feature type="compositionally biased region" description="Polar residues" evidence="7">
    <location>
        <begin position="816"/>
        <end position="827"/>
    </location>
</feature>
<organism evidence="10 11">
    <name type="scientific">Achlya hypogyna</name>
    <name type="common">Oomycete</name>
    <name type="synonym">Protoachlya hypogyna</name>
    <dbReference type="NCBI Taxonomy" id="1202772"/>
    <lineage>
        <taxon>Eukaryota</taxon>
        <taxon>Sar</taxon>
        <taxon>Stramenopiles</taxon>
        <taxon>Oomycota</taxon>
        <taxon>Saprolegniomycetes</taxon>
        <taxon>Saprolegniales</taxon>
        <taxon>Achlyaceae</taxon>
        <taxon>Achlya</taxon>
    </lineage>
</organism>
<feature type="transmembrane region" description="Helical" evidence="8">
    <location>
        <begin position="184"/>
        <end position="205"/>
    </location>
</feature>
<keyword evidence="6 8" id="KW-0472">Membrane</keyword>
<dbReference type="InterPro" id="IPR044849">
    <property type="entry name" value="CASTOR/POLLUX/SYM8-like"/>
</dbReference>
<keyword evidence="3 8" id="KW-0812">Transmembrane</keyword>
<dbReference type="PANTHER" id="PTHR31563">
    <property type="entry name" value="ION CHANNEL POLLUX-RELATED"/>
    <property type="match status" value="1"/>
</dbReference>
<protein>
    <submittedName>
        <fullName evidence="10">Ion channel</fullName>
    </submittedName>
</protein>
<dbReference type="GO" id="GO:0012505">
    <property type="term" value="C:endomembrane system"/>
    <property type="evidence" value="ECO:0007669"/>
    <property type="project" value="UniProtKB-SubCell"/>
</dbReference>
<dbReference type="AlphaFoldDB" id="A0A1V9YQR3"/>
<evidence type="ECO:0000256" key="7">
    <source>
        <dbReference type="SAM" id="MobiDB-lite"/>
    </source>
</evidence>
<keyword evidence="2" id="KW-0813">Transport</keyword>
<name>A0A1V9YQR3_ACHHY</name>
<feature type="region of interest" description="Disordered" evidence="7">
    <location>
        <begin position="816"/>
        <end position="842"/>
    </location>
</feature>
<dbReference type="Pfam" id="PF06241">
    <property type="entry name" value="Castor_Poll_mid"/>
    <property type="match status" value="1"/>
</dbReference>
<evidence type="ECO:0000256" key="1">
    <source>
        <dbReference type="ARBA" id="ARBA00004127"/>
    </source>
</evidence>
<evidence type="ECO:0000256" key="3">
    <source>
        <dbReference type="ARBA" id="ARBA00022692"/>
    </source>
</evidence>
<dbReference type="OrthoDB" id="410995at2759"/>
<keyword evidence="11" id="KW-1185">Reference proteome</keyword>
<dbReference type="Proteomes" id="UP000243579">
    <property type="component" value="Unassembled WGS sequence"/>
</dbReference>
<sequence>MGRPLPPIHRSGKSKGRVPDDDDEDALEPGDLFGGDVVARTMDVLHRNNPFRPKRRALRRSVATIFDVMRHLVRPQEAPAGTSLNSSSDLLASAPRRTLKRPRSDYGDWTWKQHLVYKFDRWIFTQRGQMTSLVIFGLALNFLCAPWVMLADPTLDYWAAVWESWLYVSDRANQQYAIATVQRVLGVTLTLGGFVFLDVVIGVIVDDIRGKLNGLKTGKSQVVETNHTLVLGWSSRSIAFIKELCRADRNGVIVFFTDGHVDSIQYEFTANVTAADLGNTKVVFRSGNALVPAELQRVAVHTARSVSILATHEEADKSDAMVLRILLCLRSIPGWDGHIVADVGDIDNDPLLKLVGGPKFHSVVSQDIVGRLLVLCGRCPGLAKVYETLLGYSGMSLFCEPAPSAAWGMEFVMLHKHLPQAVAIGVQDATGVVVLNPPLLHRISPGDNLIVLAHASGSYAVEAKAVDVPPLRVPSRDRRGSTVLVKQTILICGWRRDIRDMLVKMDELCPFGSEVHLLNEVDADVRSEALFEAGLDTTRLHNISLVHLVGNPAVRRHLRAISLAQYDYFMVVTDMAREADILASDSHVLATVLLLRTEECCQGNSKKPCIAEILDPRTHKTICNNVSIRDSADFVHSTALVTCVLVMIAHNASLEPVLTELLGCHGPSFDIVPGSRYCFPREFLSFYQIAERAQQFHEVVCGYQSLGQHQTVLNPPDKHLPKSWERTNLIVLRDTQWSHFRKHVDTVVMACDAFYQALRRRRRRMFLVDNGLKRGPKRASTLYPISRQPSNLHQLVEDADLASELFSISGTLGDSATTGVDSASWEGSSRRNSTSSDDDWSSTVDDAGSCSAFNFCAYRQAIKARETRELKEFNGSRYNRRRSAAKMSILDLVATDTVLQECRRERRSTVGNVEIDLISHNPLTVMKAQREYRKTSLVHVPATANLLGLLEAEREAPHHRDGSHTKLQHHPHSSNHSLLRTLPLDIQHALDLLDVLAPAKATSLPPTTGGATLALDR</sequence>
<evidence type="ECO:0000256" key="5">
    <source>
        <dbReference type="ARBA" id="ARBA00023065"/>
    </source>
</evidence>
<dbReference type="Gene3D" id="3.40.50.720">
    <property type="entry name" value="NAD(P)-binding Rossmann-like Domain"/>
    <property type="match status" value="2"/>
</dbReference>
<evidence type="ECO:0000313" key="11">
    <source>
        <dbReference type="Proteomes" id="UP000243579"/>
    </source>
</evidence>
<accession>A0A1V9YQR3</accession>
<feature type="region of interest" description="Disordered" evidence="7">
    <location>
        <begin position="955"/>
        <end position="976"/>
    </location>
</feature>
<dbReference type="PANTHER" id="PTHR31563:SF10">
    <property type="entry name" value="ION CHANNEL POLLUX-RELATED"/>
    <property type="match status" value="1"/>
</dbReference>
<evidence type="ECO:0000259" key="9">
    <source>
        <dbReference type="Pfam" id="PF06241"/>
    </source>
</evidence>
<evidence type="ECO:0000256" key="8">
    <source>
        <dbReference type="SAM" id="Phobius"/>
    </source>
</evidence>
<dbReference type="InterPro" id="IPR010420">
    <property type="entry name" value="CASTOR/POLLUX/SYM8_dom"/>
</dbReference>
<reference evidence="10 11" key="1">
    <citation type="journal article" date="2014" name="Genome Biol. Evol.">
        <title>The secreted proteins of Achlya hypogyna and Thraustotheca clavata identify the ancestral oomycete secretome and reveal gene acquisitions by horizontal gene transfer.</title>
        <authorList>
            <person name="Misner I."/>
            <person name="Blouin N."/>
            <person name="Leonard G."/>
            <person name="Richards T.A."/>
            <person name="Lane C.E."/>
        </authorList>
    </citation>
    <scope>NUCLEOTIDE SEQUENCE [LARGE SCALE GENOMIC DNA]</scope>
    <source>
        <strain evidence="10 11">ATCC 48635</strain>
    </source>
</reference>
<dbReference type="EMBL" id="JNBR01001415">
    <property type="protein sequence ID" value="OQR87997.1"/>
    <property type="molecule type" value="Genomic_DNA"/>
</dbReference>
<evidence type="ECO:0000256" key="6">
    <source>
        <dbReference type="ARBA" id="ARBA00023136"/>
    </source>
</evidence>
<evidence type="ECO:0000313" key="10">
    <source>
        <dbReference type="EMBL" id="OQR87997.1"/>
    </source>
</evidence>
<feature type="compositionally biased region" description="Basic and acidic residues" evidence="7">
    <location>
        <begin position="955"/>
        <end position="964"/>
    </location>
</feature>
<comment type="subcellular location">
    <subcellularLocation>
        <location evidence="1">Endomembrane system</location>
        <topology evidence="1">Multi-pass membrane protein</topology>
    </subcellularLocation>
</comment>
<keyword evidence="4 8" id="KW-1133">Transmembrane helix</keyword>
<dbReference type="GO" id="GO:0006811">
    <property type="term" value="P:monoatomic ion transport"/>
    <property type="evidence" value="ECO:0007669"/>
    <property type="project" value="UniProtKB-KW"/>
</dbReference>
<feature type="region of interest" description="Disordered" evidence="7">
    <location>
        <begin position="1"/>
        <end position="29"/>
    </location>
</feature>
<feature type="compositionally biased region" description="Low complexity" evidence="7">
    <location>
        <begin position="830"/>
        <end position="842"/>
    </location>
</feature>